<reference evidence="2 3" key="1">
    <citation type="journal article" date="2023" name="Elife">
        <title>Identification of key yeast species and microbe-microbe interactions impacting larval growth of Drosophila in the wild.</title>
        <authorList>
            <person name="Mure A."/>
            <person name="Sugiura Y."/>
            <person name="Maeda R."/>
            <person name="Honda K."/>
            <person name="Sakurai N."/>
            <person name="Takahashi Y."/>
            <person name="Watada M."/>
            <person name="Katoh T."/>
            <person name="Gotoh A."/>
            <person name="Gotoh Y."/>
            <person name="Taniguchi I."/>
            <person name="Nakamura K."/>
            <person name="Hayashi T."/>
            <person name="Katayama T."/>
            <person name="Uemura T."/>
            <person name="Hattori Y."/>
        </authorList>
    </citation>
    <scope>NUCLEOTIDE SEQUENCE [LARGE SCALE GENOMIC DNA]</scope>
    <source>
        <strain evidence="2 3">KH-74</strain>
    </source>
</reference>
<dbReference type="EMBL" id="BTGD01000011">
    <property type="protein sequence ID" value="GMM57208.1"/>
    <property type="molecule type" value="Genomic_DNA"/>
</dbReference>
<dbReference type="Proteomes" id="UP001377567">
    <property type="component" value="Unassembled WGS sequence"/>
</dbReference>
<gene>
    <name evidence="2" type="ORF">DAKH74_038240</name>
</gene>
<evidence type="ECO:0000313" key="3">
    <source>
        <dbReference type="Proteomes" id="UP001377567"/>
    </source>
</evidence>
<feature type="compositionally biased region" description="Polar residues" evidence="1">
    <location>
        <begin position="8"/>
        <end position="21"/>
    </location>
</feature>
<feature type="compositionally biased region" description="Basic and acidic residues" evidence="1">
    <location>
        <begin position="22"/>
        <end position="38"/>
    </location>
</feature>
<sequence>MRRDPSYKATNKQTNQLQHTMTRTDKWTNREAKADPKYFSKTGNYGENPNSVKKNGSGKGNWGKPGDEINDLIDSGEIPPVFNKARRGSNTQKE</sequence>
<evidence type="ECO:0000256" key="1">
    <source>
        <dbReference type="SAM" id="MobiDB-lite"/>
    </source>
</evidence>
<name>A0AAV5S2U3_MAUHU</name>
<organism evidence="2 3">
    <name type="scientific">Maudiozyma humilis</name>
    <name type="common">Sour dough yeast</name>
    <name type="synonym">Kazachstania humilis</name>
    <dbReference type="NCBI Taxonomy" id="51915"/>
    <lineage>
        <taxon>Eukaryota</taxon>
        <taxon>Fungi</taxon>
        <taxon>Dikarya</taxon>
        <taxon>Ascomycota</taxon>
        <taxon>Saccharomycotina</taxon>
        <taxon>Saccharomycetes</taxon>
        <taxon>Saccharomycetales</taxon>
        <taxon>Saccharomycetaceae</taxon>
        <taxon>Maudiozyma</taxon>
    </lineage>
</organism>
<dbReference type="AlphaFoldDB" id="A0AAV5S2U3"/>
<accession>A0AAV5S2U3</accession>
<protein>
    <submittedName>
        <fullName evidence="2">ATPase-stabilizing factor family protein</fullName>
    </submittedName>
</protein>
<comment type="caution">
    <text evidence="2">The sequence shown here is derived from an EMBL/GenBank/DDBJ whole genome shotgun (WGS) entry which is preliminary data.</text>
</comment>
<feature type="region of interest" description="Disordered" evidence="1">
    <location>
        <begin position="1"/>
        <end position="94"/>
    </location>
</feature>
<evidence type="ECO:0000313" key="2">
    <source>
        <dbReference type="EMBL" id="GMM57208.1"/>
    </source>
</evidence>
<keyword evidence="3" id="KW-1185">Reference proteome</keyword>
<proteinExistence type="predicted"/>